<comment type="caution">
    <text evidence="2">The sequence shown here is derived from an EMBL/GenBank/DDBJ whole genome shotgun (WGS) entry which is preliminary data.</text>
</comment>
<keyword evidence="1" id="KW-1133">Transmembrane helix</keyword>
<protein>
    <submittedName>
        <fullName evidence="2">Uncharacterized protein</fullName>
    </submittedName>
</protein>
<gene>
    <name evidence="2" type="ORF">NDI86_04750</name>
</gene>
<evidence type="ECO:0000313" key="3">
    <source>
        <dbReference type="Proteomes" id="UP001268864"/>
    </source>
</evidence>
<organism evidence="2 3">
    <name type="scientific">Haloarcula onubensis</name>
    <dbReference type="NCBI Taxonomy" id="2950539"/>
    <lineage>
        <taxon>Archaea</taxon>
        <taxon>Methanobacteriati</taxon>
        <taxon>Methanobacteriota</taxon>
        <taxon>Stenosarchaea group</taxon>
        <taxon>Halobacteria</taxon>
        <taxon>Halobacteriales</taxon>
        <taxon>Haloarculaceae</taxon>
        <taxon>Haloarcula</taxon>
    </lineage>
</organism>
<reference evidence="2 3" key="1">
    <citation type="submission" date="2022-06" db="EMBL/GenBank/DDBJ databases">
        <title>Halomicroarcula sp. a new haloarchaeum isolate from saline soil.</title>
        <authorList>
            <person name="Strakova D."/>
            <person name="Galisteo C."/>
            <person name="Sanchez-Porro C."/>
            <person name="Ventosa A."/>
        </authorList>
    </citation>
    <scope>NUCLEOTIDE SEQUENCE [LARGE SCALE GENOMIC DNA]</scope>
    <source>
        <strain evidence="2 3">S3CR25-11</strain>
    </source>
</reference>
<name>A0ABU2FMF7_9EURY</name>
<proteinExistence type="predicted"/>
<keyword evidence="3" id="KW-1185">Reference proteome</keyword>
<keyword evidence="1" id="KW-0812">Transmembrane</keyword>
<dbReference type="Proteomes" id="UP001268864">
    <property type="component" value="Unassembled WGS sequence"/>
</dbReference>
<evidence type="ECO:0000313" key="2">
    <source>
        <dbReference type="EMBL" id="MDS0281422.1"/>
    </source>
</evidence>
<accession>A0ABU2FMF7</accession>
<feature type="transmembrane region" description="Helical" evidence="1">
    <location>
        <begin position="20"/>
        <end position="38"/>
    </location>
</feature>
<dbReference type="EMBL" id="JAMQOS010000001">
    <property type="protein sequence ID" value="MDS0281422.1"/>
    <property type="molecule type" value="Genomic_DNA"/>
</dbReference>
<sequence length="45" mass="4801">MVVTGVGLLTQVGERPLGNIFAAYGMLAGAVALLVVWVDERVLDW</sequence>
<evidence type="ECO:0000256" key="1">
    <source>
        <dbReference type="SAM" id="Phobius"/>
    </source>
</evidence>
<dbReference type="RefSeq" id="WP_310899258.1">
    <property type="nucleotide sequence ID" value="NZ_JAMQOS010000001.1"/>
</dbReference>
<keyword evidence="1" id="KW-0472">Membrane</keyword>